<dbReference type="SMART" id="SM00487">
    <property type="entry name" value="DEXDc"/>
    <property type="match status" value="1"/>
</dbReference>
<dbReference type="PROSITE" id="PS51192">
    <property type="entry name" value="HELICASE_ATP_BIND_1"/>
    <property type="match status" value="1"/>
</dbReference>
<dbReference type="PROSITE" id="PS51194">
    <property type="entry name" value="HELICASE_CTER"/>
    <property type="match status" value="1"/>
</dbReference>
<evidence type="ECO:0000313" key="5">
    <source>
        <dbReference type="Proteomes" id="UP000435177"/>
    </source>
</evidence>
<dbReference type="Pfam" id="PF00271">
    <property type="entry name" value="Helicase_C"/>
    <property type="match status" value="1"/>
</dbReference>
<evidence type="ECO:0000313" key="4">
    <source>
        <dbReference type="EMBL" id="MUG66298.1"/>
    </source>
</evidence>
<keyword evidence="4" id="KW-0547">Nucleotide-binding</keyword>
<dbReference type="SMART" id="SM00490">
    <property type="entry name" value="HELICc"/>
    <property type="match status" value="1"/>
</dbReference>
<reference evidence="4 5" key="1">
    <citation type="submission" date="2019-11" db="EMBL/GenBank/DDBJ databases">
        <title>Draft genome sequences of five Paenibacillus species of dairy origin.</title>
        <authorList>
            <person name="Olajide A.M."/>
            <person name="Chen S."/>
            <person name="Lapointe G."/>
        </authorList>
    </citation>
    <scope>NUCLEOTIDE SEQUENCE [LARGE SCALE GENOMIC DNA]</scope>
    <source>
        <strain evidence="4 5">3CS1</strain>
    </source>
</reference>
<dbReference type="Pfam" id="PF08455">
    <property type="entry name" value="SNF2_assoc"/>
    <property type="match status" value="1"/>
</dbReference>
<dbReference type="InterPro" id="IPR038718">
    <property type="entry name" value="SNF2-like_sf"/>
</dbReference>
<name>A0ABW9T0U5_9BACL</name>
<evidence type="ECO:0000259" key="3">
    <source>
        <dbReference type="PROSITE" id="PS51194"/>
    </source>
</evidence>
<keyword evidence="1" id="KW-0378">Hydrolase</keyword>
<evidence type="ECO:0000259" key="2">
    <source>
        <dbReference type="PROSITE" id="PS51192"/>
    </source>
</evidence>
<evidence type="ECO:0000256" key="1">
    <source>
        <dbReference type="ARBA" id="ARBA00022801"/>
    </source>
</evidence>
<sequence length="977" mass="110825">MDMSGGHDPAADSMLELFSPSARPRIAAATRFDMRKVIEVEFVCRLFHGDDQRAMLGLEMRVGLKRLYTVQRLREFLVSVELGEPYEVTRHFTYDPEQHSFKAEDDKLIQEMIRIHRNDSMVMEVIRGSAAARKKASGLDRMLLVTPMVWPLIQPLLAEVPAASFTDNGLLSEPLQFSREALPVRFALDEEGDERYALRAEGLDRLIVMDSYGMALSGGKLISIETESCRRLSALKAMLESAEGSRLSIAPEQVEPFMENVIPGLMKIGQVKVGQAIADRVIKTELSARLYLDRVRGKLLAGLEFQYGHIVINPLDGHRVKRHPGSILVRDGAREQRILELMEGAGFAQTESGYFMEDEDSEFEFLYEIVPQLERLLVVYATSAVKERILPEHAVPKVSIDVDERTDWLELRFEMDGISESEIRKVIKALEEKRRYYRMPSGAFMPLTGGEFKALVDAMNRLGAWGAEVQGDRLRLPAVRGMQLMDMQDRSSSVQLGKSLRKLLANIRNPDHLDFALPPALEGVLREYQQYGFQWMKTLAAYRFGGILADDMGLGKTLQSIAYLQSVLPDIRESGQPALVVAPSSLLYNWLHEFQKFAPDMRAVVVDGALKERRSALSGPMKADVLITSYPLLRRDLSRYAGLSFHTLILDEAQAFKNYTTQTAQAVKSLQARNRFALTGTPMENRLEELWSIMDAVFPELFGGRKAFQELSPDEVARRVRPFVLRRLKSDVLKELPDKIEMTQTSELMPEQKKLYAAYLARLRQETLKHLDSDGYGKSRIRILAGLTRLRQLCCHPALFVEGYRGGSAKLEQLMETLEECRSASRRVLVFSQFTQMLKLIGQELGDRRYPYFYLDGETEAAERMKLSTRFNEGEGDIFLISLKAGGTGLNLTGADTVILYDLWWNPAVEQQAMDRAHRIGQTKVVQVIRMVARGTLEDKMLELQQRKQHLIDEVIQSGEDRLATLTEEDIRDLLQL</sequence>
<dbReference type="InterPro" id="IPR013663">
    <property type="entry name" value="Helicase_SWF/SNF/SWI_bac"/>
</dbReference>
<dbReference type="GO" id="GO:0004386">
    <property type="term" value="F:helicase activity"/>
    <property type="evidence" value="ECO:0007669"/>
    <property type="project" value="UniProtKB-KW"/>
</dbReference>
<keyword evidence="5" id="KW-1185">Reference proteome</keyword>
<gene>
    <name evidence="4" type="ORF">GNP94_09755</name>
</gene>
<dbReference type="InterPro" id="IPR000330">
    <property type="entry name" value="SNF2_N"/>
</dbReference>
<dbReference type="InterPro" id="IPR014001">
    <property type="entry name" value="Helicase_ATP-bd"/>
</dbReference>
<dbReference type="CDD" id="cd18793">
    <property type="entry name" value="SF2_C_SNF"/>
    <property type="match status" value="1"/>
</dbReference>
<dbReference type="Gene3D" id="3.40.50.10810">
    <property type="entry name" value="Tandem AAA-ATPase domain"/>
    <property type="match status" value="1"/>
</dbReference>
<dbReference type="InterPro" id="IPR049730">
    <property type="entry name" value="SNF2/RAD54-like_C"/>
</dbReference>
<proteinExistence type="predicted"/>
<keyword evidence="4" id="KW-0347">Helicase</keyword>
<dbReference type="PANTHER" id="PTHR10799">
    <property type="entry name" value="SNF2/RAD54 HELICASE FAMILY"/>
    <property type="match status" value="1"/>
</dbReference>
<accession>A0ABW9T0U5</accession>
<organism evidence="4 5">
    <name type="scientific">Paenibacillus campinasensis</name>
    <dbReference type="NCBI Taxonomy" id="66347"/>
    <lineage>
        <taxon>Bacteria</taxon>
        <taxon>Bacillati</taxon>
        <taxon>Bacillota</taxon>
        <taxon>Bacilli</taxon>
        <taxon>Bacillales</taxon>
        <taxon>Paenibacillaceae</taxon>
        <taxon>Paenibacillus</taxon>
    </lineage>
</organism>
<feature type="domain" description="Helicase C-terminal" evidence="3">
    <location>
        <begin position="810"/>
        <end position="971"/>
    </location>
</feature>
<feature type="domain" description="Helicase ATP-binding" evidence="2">
    <location>
        <begin position="537"/>
        <end position="700"/>
    </location>
</feature>
<dbReference type="SUPFAM" id="SSF52540">
    <property type="entry name" value="P-loop containing nucleoside triphosphate hydrolases"/>
    <property type="match status" value="2"/>
</dbReference>
<dbReference type="Proteomes" id="UP000435177">
    <property type="component" value="Unassembled WGS sequence"/>
</dbReference>
<dbReference type="Gene3D" id="3.40.50.300">
    <property type="entry name" value="P-loop containing nucleotide triphosphate hydrolases"/>
    <property type="match status" value="1"/>
</dbReference>
<keyword evidence="4" id="KW-0067">ATP-binding</keyword>
<comment type="caution">
    <text evidence="4">The sequence shown here is derived from an EMBL/GenBank/DDBJ whole genome shotgun (WGS) entry which is preliminary data.</text>
</comment>
<dbReference type="Pfam" id="PF00176">
    <property type="entry name" value="SNF2-rel_dom"/>
    <property type="match status" value="1"/>
</dbReference>
<protein>
    <submittedName>
        <fullName evidence="4">Helicase SNF</fullName>
    </submittedName>
</protein>
<dbReference type="EMBL" id="WOAA01000006">
    <property type="protein sequence ID" value="MUG66298.1"/>
    <property type="molecule type" value="Genomic_DNA"/>
</dbReference>
<dbReference type="InterPro" id="IPR001650">
    <property type="entry name" value="Helicase_C-like"/>
</dbReference>
<dbReference type="InterPro" id="IPR027417">
    <property type="entry name" value="P-loop_NTPase"/>
</dbReference>